<dbReference type="InterPro" id="IPR020556">
    <property type="entry name" value="Amidase_CS"/>
</dbReference>
<reference evidence="6" key="1">
    <citation type="journal article" date="2021" name="IMA Fungus">
        <title>Genomic characterization of three marine fungi, including Emericellopsis atlantica sp. nov. with signatures of a generalist lifestyle and marine biomass degradation.</title>
        <authorList>
            <person name="Hagestad O.C."/>
            <person name="Hou L."/>
            <person name="Andersen J.H."/>
            <person name="Hansen E.H."/>
            <person name="Altermark B."/>
            <person name="Li C."/>
            <person name="Kuhnert E."/>
            <person name="Cox R.J."/>
            <person name="Crous P.W."/>
            <person name="Spatafora J.W."/>
            <person name="Lail K."/>
            <person name="Amirebrahimi M."/>
            <person name="Lipzen A."/>
            <person name="Pangilinan J."/>
            <person name="Andreopoulos W."/>
            <person name="Hayes R.D."/>
            <person name="Ng V."/>
            <person name="Grigoriev I.V."/>
            <person name="Jackson S.A."/>
            <person name="Sutton T.D.S."/>
            <person name="Dobson A.D.W."/>
            <person name="Rama T."/>
        </authorList>
    </citation>
    <scope>NUCLEOTIDE SEQUENCE</scope>
    <source>
        <strain evidence="6">TRa3180A</strain>
    </source>
</reference>
<dbReference type="Pfam" id="PF01425">
    <property type="entry name" value="Amidase"/>
    <property type="match status" value="1"/>
</dbReference>
<comment type="catalytic activity">
    <reaction evidence="1">
        <text>a monocarboxylic acid amide + H2O = a monocarboxylate + NH4(+)</text>
        <dbReference type="Rhea" id="RHEA:12020"/>
        <dbReference type="ChEBI" id="CHEBI:15377"/>
        <dbReference type="ChEBI" id="CHEBI:28938"/>
        <dbReference type="ChEBI" id="CHEBI:35757"/>
        <dbReference type="ChEBI" id="CHEBI:83628"/>
        <dbReference type="EC" id="3.5.1.4"/>
    </reaction>
</comment>
<proteinExistence type="inferred from homology"/>
<dbReference type="InterPro" id="IPR036928">
    <property type="entry name" value="AS_sf"/>
</dbReference>
<evidence type="ECO:0000313" key="6">
    <source>
        <dbReference type="EMBL" id="KAG9239809.1"/>
    </source>
</evidence>
<dbReference type="AlphaFoldDB" id="A0A9P7YTS7"/>
<name>A0A9P7YTS7_9HELO</name>
<comment type="similarity">
    <text evidence="2">Belongs to the amidase family.</text>
</comment>
<comment type="caution">
    <text evidence="6">The sequence shown here is derived from an EMBL/GenBank/DDBJ whole genome shotgun (WGS) entry which is preliminary data.</text>
</comment>
<dbReference type="PANTHER" id="PTHR46072">
    <property type="entry name" value="AMIDASE-RELATED-RELATED"/>
    <property type="match status" value="1"/>
</dbReference>
<evidence type="ECO:0000256" key="4">
    <source>
        <dbReference type="ARBA" id="ARBA00022801"/>
    </source>
</evidence>
<dbReference type="Proteomes" id="UP000887226">
    <property type="component" value="Unassembled WGS sequence"/>
</dbReference>
<dbReference type="EMBL" id="MU254924">
    <property type="protein sequence ID" value="KAG9239809.1"/>
    <property type="molecule type" value="Genomic_DNA"/>
</dbReference>
<evidence type="ECO:0000256" key="1">
    <source>
        <dbReference type="ARBA" id="ARBA00001311"/>
    </source>
</evidence>
<dbReference type="SUPFAM" id="SSF75304">
    <property type="entry name" value="Amidase signature (AS) enzymes"/>
    <property type="match status" value="1"/>
</dbReference>
<evidence type="ECO:0000313" key="7">
    <source>
        <dbReference type="Proteomes" id="UP000887226"/>
    </source>
</evidence>
<protein>
    <recommendedName>
        <fullName evidence="3">amidase</fullName>
        <ecNumber evidence="3">3.5.1.4</ecNumber>
    </recommendedName>
</protein>
<gene>
    <name evidence="6" type="ORF">BJ878DRAFT_548349</name>
</gene>
<organism evidence="6 7">
    <name type="scientific">Calycina marina</name>
    <dbReference type="NCBI Taxonomy" id="1763456"/>
    <lineage>
        <taxon>Eukaryota</taxon>
        <taxon>Fungi</taxon>
        <taxon>Dikarya</taxon>
        <taxon>Ascomycota</taxon>
        <taxon>Pezizomycotina</taxon>
        <taxon>Leotiomycetes</taxon>
        <taxon>Helotiales</taxon>
        <taxon>Pezizellaceae</taxon>
        <taxon>Calycina</taxon>
    </lineage>
</organism>
<keyword evidence="4 6" id="KW-0378">Hydrolase</keyword>
<accession>A0A9P7YTS7</accession>
<dbReference type="Gene3D" id="3.90.1300.10">
    <property type="entry name" value="Amidase signature (AS) domain"/>
    <property type="match status" value="1"/>
</dbReference>
<dbReference type="InterPro" id="IPR023631">
    <property type="entry name" value="Amidase_dom"/>
</dbReference>
<dbReference type="GO" id="GO:0004040">
    <property type="term" value="F:amidase activity"/>
    <property type="evidence" value="ECO:0007669"/>
    <property type="project" value="UniProtKB-EC"/>
</dbReference>
<dbReference type="OrthoDB" id="6428749at2759"/>
<sequence>MKKVAAGTWTAEEVTIAFLKRATIGQQLLNFATEFMAESAINRAKELDAAFRNTGEISGPLHGVPISVKELIAFKGRVCNADDAFIVQLLQNAGAVMYVRTNQPQTLMHIDTSNNITGITLNPNNLNLTPGGSSGGEGAALAFKCSALGVGTDVAGSIRVPAAFNGVYGLRTTGGRLSGYGIRAAVLGQESVRGVLGPLAQSRDDIDLFMKSLLDQTPWEVDCSLAPVPWRSVKATASAITVAILADDGIVAPHPPITRALGVAKQMLVAAGVKVVDWKPFEMEKVEQMTGKLLFADGAKSTRDVLDESNEPLRPLTELLLNQFSNPISVYENWGLNYEREVLKGTYHHIMQQAGIDVFLGPTYPVASDLNGTPTYVNYTAMWNLLDMPAVVFPSGLKVDGKLDLADPMYKARNDRDAEMHAKYLPKAIRTC</sequence>
<dbReference type="PROSITE" id="PS00571">
    <property type="entry name" value="AMIDASES"/>
    <property type="match status" value="1"/>
</dbReference>
<evidence type="ECO:0000256" key="2">
    <source>
        <dbReference type="ARBA" id="ARBA00009199"/>
    </source>
</evidence>
<evidence type="ECO:0000259" key="5">
    <source>
        <dbReference type="Pfam" id="PF01425"/>
    </source>
</evidence>
<keyword evidence="7" id="KW-1185">Reference proteome</keyword>
<dbReference type="PANTHER" id="PTHR46072:SF4">
    <property type="entry name" value="AMIDASE C550.07-RELATED"/>
    <property type="match status" value="1"/>
</dbReference>
<dbReference type="EC" id="3.5.1.4" evidence="3"/>
<evidence type="ECO:0000256" key="3">
    <source>
        <dbReference type="ARBA" id="ARBA00012922"/>
    </source>
</evidence>
<feature type="domain" description="Amidase" evidence="5">
    <location>
        <begin position="13"/>
        <end position="396"/>
    </location>
</feature>